<protein>
    <submittedName>
        <fullName evidence="2">Uncharacterized protein</fullName>
    </submittedName>
</protein>
<name>A0AAV8ULN4_9RHOD</name>
<evidence type="ECO:0000313" key="3">
    <source>
        <dbReference type="Proteomes" id="UP001157974"/>
    </source>
</evidence>
<dbReference type="InterPro" id="IPR011049">
    <property type="entry name" value="Serralysin-like_metalloprot_C"/>
</dbReference>
<dbReference type="EMBL" id="JAMWBK010000007">
    <property type="protein sequence ID" value="KAJ8903465.1"/>
    <property type="molecule type" value="Genomic_DNA"/>
</dbReference>
<feature type="chain" id="PRO_5043664506" evidence="1">
    <location>
        <begin position="21"/>
        <end position="321"/>
    </location>
</feature>
<feature type="signal peptide" evidence="1">
    <location>
        <begin position="1"/>
        <end position="20"/>
    </location>
</feature>
<evidence type="ECO:0000313" key="2">
    <source>
        <dbReference type="EMBL" id="KAJ8903465.1"/>
    </source>
</evidence>
<keyword evidence="3" id="KW-1185">Reference proteome</keyword>
<evidence type="ECO:0000256" key="1">
    <source>
        <dbReference type="SAM" id="SignalP"/>
    </source>
</evidence>
<keyword evidence="1" id="KW-0732">Signal</keyword>
<sequence>MRVVLVVAVVSSLCLLRGEAFTETCANFLPPPPEETDGVGEDSVAEKRVLWGTSYCRELTVKELNGKTPKLCVRNENPKDKEPTGCLRLSLRNVDPKLVKSTKIGIHPDCFSIPTKNKDKYQRRRNVSKLGNTISASRICFDEIPAASTCCETEKCLVFEAVLEIEGMDTKVTIQDDTCSTGEGCPYSIGCPNLINQSRGSGVWLGTNSNDLFIVTEDDYSTRFIYPFDDYDVVIGSDGSEIVKNYFYGGGGSTLFLKGGDDIVDMGTEEEKIYFGKGDDKAYSHPDEFQDIIFGDEGVDTLFGEYDDVDILKSINRADSY</sequence>
<accession>A0AAV8ULN4</accession>
<dbReference type="AlphaFoldDB" id="A0AAV8ULN4"/>
<organism evidence="2 3">
    <name type="scientific">Rhodosorus marinus</name>
    <dbReference type="NCBI Taxonomy" id="101924"/>
    <lineage>
        <taxon>Eukaryota</taxon>
        <taxon>Rhodophyta</taxon>
        <taxon>Stylonematophyceae</taxon>
        <taxon>Stylonematales</taxon>
        <taxon>Stylonemataceae</taxon>
        <taxon>Rhodosorus</taxon>
    </lineage>
</organism>
<gene>
    <name evidence="2" type="ORF">NDN08_004572</name>
</gene>
<proteinExistence type="predicted"/>
<reference evidence="2 3" key="1">
    <citation type="journal article" date="2023" name="Nat. Commun.">
        <title>Origin of minicircular mitochondrial genomes in red algae.</title>
        <authorList>
            <person name="Lee Y."/>
            <person name="Cho C.H."/>
            <person name="Lee Y.M."/>
            <person name="Park S.I."/>
            <person name="Yang J.H."/>
            <person name="West J.A."/>
            <person name="Bhattacharya D."/>
            <person name="Yoon H.S."/>
        </authorList>
    </citation>
    <scope>NUCLEOTIDE SEQUENCE [LARGE SCALE GENOMIC DNA]</scope>
    <source>
        <strain evidence="2 3">CCMP1338</strain>
        <tissue evidence="2">Whole cell</tissue>
    </source>
</reference>
<dbReference type="SUPFAM" id="SSF51120">
    <property type="entry name" value="beta-Roll"/>
    <property type="match status" value="1"/>
</dbReference>
<comment type="caution">
    <text evidence="2">The sequence shown here is derived from an EMBL/GenBank/DDBJ whole genome shotgun (WGS) entry which is preliminary data.</text>
</comment>
<dbReference type="Proteomes" id="UP001157974">
    <property type="component" value="Unassembled WGS sequence"/>
</dbReference>